<dbReference type="EMBL" id="JW877873">
    <property type="protein sequence ID" value="AFP10390.1"/>
    <property type="molecule type" value="mRNA"/>
</dbReference>
<reference evidence="10" key="1">
    <citation type="journal article" date="2014" name="Nature">
        <title>Elephant shark genome provides unique insights into gnathostome evolution.</title>
        <authorList>
            <consortium name="International Elephant Shark Genome Sequencing Consortium"/>
            <person name="Venkatesh B."/>
            <person name="Lee A.P."/>
            <person name="Ravi V."/>
            <person name="Maurya A.K."/>
            <person name="Lian M.M."/>
            <person name="Swann J.B."/>
            <person name="Ohta Y."/>
            <person name="Flajnik M.F."/>
            <person name="Sutoh Y."/>
            <person name="Kasahara M."/>
            <person name="Hoon S."/>
            <person name="Gangu V."/>
            <person name="Roy S.W."/>
            <person name="Irimia M."/>
            <person name="Korzh V."/>
            <person name="Kondrychyn I."/>
            <person name="Lim Z.W."/>
            <person name="Tay B.H."/>
            <person name="Tohari S."/>
            <person name="Kong K.W."/>
            <person name="Ho S."/>
            <person name="Lorente-Galdos B."/>
            <person name="Quilez J."/>
            <person name="Marques-Bonet T."/>
            <person name="Raney B.J."/>
            <person name="Ingham P.W."/>
            <person name="Tay A."/>
            <person name="Hillier L.W."/>
            <person name="Minx P."/>
            <person name="Boehm T."/>
            <person name="Wilson R.K."/>
            <person name="Brenner S."/>
            <person name="Warren W.C."/>
        </authorList>
    </citation>
    <scope>NUCLEOTIDE SEQUENCE</scope>
    <source>
        <tissue evidence="10">Brain</tissue>
    </source>
</reference>
<feature type="compositionally biased region" description="Basic residues" evidence="9">
    <location>
        <begin position="190"/>
        <end position="199"/>
    </location>
</feature>
<feature type="region of interest" description="Disordered" evidence="9">
    <location>
        <begin position="25"/>
        <end position="49"/>
    </location>
</feature>
<protein>
    <recommendedName>
        <fullName evidence="7">Large ribosomal subunit protein uL18m</fullName>
    </recommendedName>
    <alternativeName>
        <fullName evidence="8">39S ribosomal protein L18, mitochondrial</fullName>
    </alternativeName>
</protein>
<dbReference type="GO" id="GO:0005840">
    <property type="term" value="C:ribosome"/>
    <property type="evidence" value="ECO:0007669"/>
    <property type="project" value="UniProtKB-KW"/>
</dbReference>
<dbReference type="PANTHER" id="PTHR12899:SF3">
    <property type="entry name" value="LARGE RIBOSOMAL SUBUNIT PROTEIN UL18M"/>
    <property type="match status" value="1"/>
</dbReference>
<accession>V9LE15</accession>
<name>V9LE15_CALMI</name>
<organism evidence="10">
    <name type="scientific">Callorhinchus milii</name>
    <name type="common">Ghost shark</name>
    <dbReference type="NCBI Taxonomy" id="7868"/>
    <lineage>
        <taxon>Eukaryota</taxon>
        <taxon>Metazoa</taxon>
        <taxon>Chordata</taxon>
        <taxon>Craniata</taxon>
        <taxon>Vertebrata</taxon>
        <taxon>Chondrichthyes</taxon>
        <taxon>Holocephali</taxon>
        <taxon>Chimaeriformes</taxon>
        <taxon>Callorhinchidae</taxon>
        <taxon>Callorhinchus</taxon>
    </lineage>
</organism>
<dbReference type="Gene3D" id="3.30.420.80">
    <property type="entry name" value="Ribosomal protein S11"/>
    <property type="match status" value="1"/>
</dbReference>
<evidence type="ECO:0000256" key="9">
    <source>
        <dbReference type="SAM" id="MobiDB-lite"/>
    </source>
</evidence>
<sequence length="199" mass="22463">MLRALVHPWGVSVGALRRGLRAMGSVPRAAPEEPTPQPGGNSEVRGTFLNRNPRNLEKLALATKDRGRRTVWPSTQHWHRLSFDPTTRHTSARVLSALGRPVLAASTREWGLRKLLPSPAGVCAARSVARVLARRCLEAGLGHLTFRELPWRFRSESVQCFRAEMKEAGIVLSEPRRRFRPSGEREGERRGRRARTRRN</sequence>
<comment type="function">
    <text evidence="6">Together with thiosulfate sulfurtransferase (TST), acts as a mitochondrial import factor for the cytosolic 5S rRNA. The precursor form shows RNA chaperone activity; is able to fold the 5S rRNA into an import-competent conformation that is recognized by rhodanese (TST). Both the cytoplasmic and mitochondrial forms are able to bind to the helix IV-loop D in the gamma domain of the 5S rRNA.</text>
</comment>
<evidence type="ECO:0000256" key="2">
    <source>
        <dbReference type="ARBA" id="ARBA00007116"/>
    </source>
</evidence>
<dbReference type="GO" id="GO:1990904">
    <property type="term" value="C:ribonucleoprotein complex"/>
    <property type="evidence" value="ECO:0007669"/>
    <property type="project" value="UniProtKB-KW"/>
</dbReference>
<evidence type="ECO:0000256" key="1">
    <source>
        <dbReference type="ARBA" id="ARBA00004173"/>
    </source>
</evidence>
<dbReference type="FunFam" id="3.30.420.80:FF:000005">
    <property type="entry name" value="39S ribosomal protein L18, mitochondrial"/>
    <property type="match status" value="1"/>
</dbReference>
<dbReference type="GO" id="GO:0006412">
    <property type="term" value="P:translation"/>
    <property type="evidence" value="ECO:0007669"/>
    <property type="project" value="InterPro"/>
</dbReference>
<evidence type="ECO:0000256" key="5">
    <source>
        <dbReference type="ARBA" id="ARBA00023274"/>
    </source>
</evidence>
<comment type="similarity">
    <text evidence="2">Belongs to the universal ribosomal protein uL18 family.</text>
</comment>
<evidence type="ECO:0000256" key="4">
    <source>
        <dbReference type="ARBA" id="ARBA00023128"/>
    </source>
</evidence>
<dbReference type="GO" id="GO:0005743">
    <property type="term" value="C:mitochondrial inner membrane"/>
    <property type="evidence" value="ECO:0007669"/>
    <property type="project" value="UniProtKB-ARBA"/>
</dbReference>
<dbReference type="InterPro" id="IPR005484">
    <property type="entry name" value="Ribosomal_uL18_bac/plant/anim"/>
</dbReference>
<dbReference type="InterPro" id="IPR036967">
    <property type="entry name" value="Ribosomal_uS11_sf"/>
</dbReference>
<evidence type="ECO:0000256" key="8">
    <source>
        <dbReference type="ARBA" id="ARBA00082661"/>
    </source>
</evidence>
<dbReference type="InterPro" id="IPR057268">
    <property type="entry name" value="Ribosomal_L18"/>
</dbReference>
<evidence type="ECO:0000256" key="3">
    <source>
        <dbReference type="ARBA" id="ARBA00022980"/>
    </source>
</evidence>
<dbReference type="AlphaFoldDB" id="V9LE15"/>
<evidence type="ECO:0000256" key="7">
    <source>
        <dbReference type="ARBA" id="ARBA00069051"/>
    </source>
</evidence>
<keyword evidence="5" id="KW-0687">Ribonucleoprotein</keyword>
<dbReference type="PANTHER" id="PTHR12899">
    <property type="entry name" value="39S RIBOSOMAL PROTEIN L18, MITOCHONDRIAL"/>
    <property type="match status" value="1"/>
</dbReference>
<proteinExistence type="evidence at transcript level"/>
<evidence type="ECO:0000256" key="6">
    <source>
        <dbReference type="ARBA" id="ARBA00059887"/>
    </source>
</evidence>
<dbReference type="GO" id="GO:0003735">
    <property type="term" value="F:structural constituent of ribosome"/>
    <property type="evidence" value="ECO:0007669"/>
    <property type="project" value="InterPro"/>
</dbReference>
<dbReference type="SUPFAM" id="SSF53137">
    <property type="entry name" value="Translational machinery components"/>
    <property type="match status" value="1"/>
</dbReference>
<dbReference type="CDD" id="cd00432">
    <property type="entry name" value="Ribosomal_L18_L5e"/>
    <property type="match status" value="1"/>
</dbReference>
<feature type="region of interest" description="Disordered" evidence="9">
    <location>
        <begin position="176"/>
        <end position="199"/>
    </location>
</feature>
<evidence type="ECO:0000313" key="10">
    <source>
        <dbReference type="EMBL" id="AFP10390.1"/>
    </source>
</evidence>
<dbReference type="GO" id="GO:0008097">
    <property type="term" value="F:5S rRNA binding"/>
    <property type="evidence" value="ECO:0007669"/>
    <property type="project" value="TreeGrafter"/>
</dbReference>
<comment type="subcellular location">
    <subcellularLocation>
        <location evidence="1">Mitochondrion</location>
    </subcellularLocation>
</comment>
<keyword evidence="4" id="KW-0496">Mitochondrion</keyword>
<keyword evidence="3 10" id="KW-0689">Ribosomal protein</keyword>